<keyword evidence="2" id="KW-1185">Reference proteome</keyword>
<dbReference type="STRING" id="1391654.AKJ09_08985"/>
<reference evidence="1 2" key="1">
    <citation type="submission" date="2015-08" db="EMBL/GenBank/DDBJ databases">
        <authorList>
            <person name="Babu N.S."/>
            <person name="Beckwith C.J."/>
            <person name="Beseler K.G."/>
            <person name="Brison A."/>
            <person name="Carone J.V."/>
            <person name="Caskin T.P."/>
            <person name="Diamond M."/>
            <person name="Durham M.E."/>
            <person name="Foxe J.M."/>
            <person name="Go M."/>
            <person name="Henderson B.A."/>
            <person name="Jones I.B."/>
            <person name="McGettigan J.A."/>
            <person name="Micheletti S.J."/>
            <person name="Nasrallah M.E."/>
            <person name="Ortiz D."/>
            <person name="Piller C.R."/>
            <person name="Privatt S.R."/>
            <person name="Schneider S.L."/>
            <person name="Sharp S."/>
            <person name="Smith T.C."/>
            <person name="Stanton J.D."/>
            <person name="Ullery H.E."/>
            <person name="Wilson R.J."/>
            <person name="Serrano M.G."/>
            <person name="Buck G."/>
            <person name="Lee V."/>
            <person name="Wang Y."/>
            <person name="Carvalho R."/>
            <person name="Voegtly L."/>
            <person name="Shi R."/>
            <person name="Duckworth R."/>
            <person name="Johnson A."/>
            <person name="Loviza R."/>
            <person name="Walstead R."/>
            <person name="Shah Z."/>
            <person name="Kiflezghi M."/>
            <person name="Wade K."/>
            <person name="Ball S.L."/>
            <person name="Bradley K.W."/>
            <person name="Asai D.J."/>
            <person name="Bowman C.A."/>
            <person name="Russell D.A."/>
            <person name="Pope W.H."/>
            <person name="Jacobs-Sera D."/>
            <person name="Hendrix R.W."/>
            <person name="Hatfull G.F."/>
        </authorList>
    </citation>
    <scope>NUCLEOTIDE SEQUENCE [LARGE SCALE GENOMIC DNA]</scope>
    <source>
        <strain evidence="1 2">DSM 27648</strain>
    </source>
</reference>
<dbReference type="Proteomes" id="UP000064967">
    <property type="component" value="Chromosome"/>
</dbReference>
<proteinExistence type="predicted"/>
<evidence type="ECO:0000313" key="1">
    <source>
        <dbReference type="EMBL" id="AKV02322.1"/>
    </source>
</evidence>
<organism evidence="1 2">
    <name type="scientific">Labilithrix luteola</name>
    <dbReference type="NCBI Taxonomy" id="1391654"/>
    <lineage>
        <taxon>Bacteria</taxon>
        <taxon>Pseudomonadati</taxon>
        <taxon>Myxococcota</taxon>
        <taxon>Polyangia</taxon>
        <taxon>Polyangiales</taxon>
        <taxon>Labilitrichaceae</taxon>
        <taxon>Labilithrix</taxon>
    </lineage>
</organism>
<dbReference type="AlphaFoldDB" id="A0A0K1Q9I6"/>
<dbReference type="EMBL" id="CP012333">
    <property type="protein sequence ID" value="AKV02322.1"/>
    <property type="molecule type" value="Genomic_DNA"/>
</dbReference>
<evidence type="ECO:0000313" key="2">
    <source>
        <dbReference type="Proteomes" id="UP000064967"/>
    </source>
</evidence>
<name>A0A0K1Q9I6_9BACT</name>
<dbReference type="RefSeq" id="WP_146653255.1">
    <property type="nucleotide sequence ID" value="NZ_CP012333.1"/>
</dbReference>
<gene>
    <name evidence="1" type="ORF">AKJ09_08985</name>
</gene>
<protein>
    <submittedName>
        <fullName evidence="1">Uncharacterized protein</fullName>
    </submittedName>
</protein>
<dbReference type="KEGG" id="llu:AKJ09_08985"/>
<accession>A0A0K1Q9I6</accession>
<sequence length="76" mass="8034">MAHTILIANQLAKLASVSRQTAIKAIAFGLESVCEQPAQRIAEAARVLGLELPRPPTAAERLAELVAITHSQLAHG</sequence>